<feature type="domain" description="Type I restriction modification DNA specificity" evidence="4">
    <location>
        <begin position="62"/>
        <end position="183"/>
    </location>
</feature>
<keyword evidence="2" id="KW-0680">Restriction system</keyword>
<evidence type="ECO:0000259" key="4">
    <source>
        <dbReference type="Pfam" id="PF01420"/>
    </source>
</evidence>
<keyword evidence="3" id="KW-0238">DNA-binding</keyword>
<dbReference type="EMBL" id="FMSV02000543">
    <property type="protein sequence ID" value="SEH08123.1"/>
    <property type="molecule type" value="Genomic_DNA"/>
</dbReference>
<dbReference type="Proteomes" id="UP000236724">
    <property type="component" value="Unassembled WGS sequence"/>
</dbReference>
<sequence length="398" mass="45867">MKKISVLHFKLDNGKMFPEWGEYEFNEIAKRIPDKFNPLISDEIPLLVEMENIESKTCRLININPLKNEKSIKTAFQEKDVLFGKLRPYLRKFAYTTFSGVCSSEIWVIRGKLVSNGFLYFLIQTNRFIQIANKSSGSKMPRADWSVIGSSIFKIPQPEEQQKIAAFLSVADKKLSALRRKHELLQSYKRGVMQKIFSQQLRFKADDGTAFPEWEEKMLSNILTPEIREIDKPTKNYLAIGIRSHMKGTFQKPDSDPNAIAMDKLYKVQEEDLIVNITFAWEGAIAIVKAEDNGGLVSHRFPTYRIKPTQSTPSYFQHIIMDKRFKYMLDLISPGGAGRNRVLSKKEFLKLKWSFPCLVEQQKIATFLTAIDHKITAVATQTDKMEAFKKGLLQQMFI</sequence>
<name>A0A1H6FEP0_9GAMM</name>
<comment type="similarity">
    <text evidence="1">Belongs to the type-I restriction system S methylase family.</text>
</comment>
<evidence type="ECO:0000313" key="6">
    <source>
        <dbReference type="Proteomes" id="UP000236724"/>
    </source>
</evidence>
<dbReference type="RefSeq" id="WP_103921700.1">
    <property type="nucleotide sequence ID" value="NZ_FMSV02000543.1"/>
</dbReference>
<organism evidence="5 6">
    <name type="scientific">Candidatus Venteria ishoeyi</name>
    <dbReference type="NCBI Taxonomy" id="1899563"/>
    <lineage>
        <taxon>Bacteria</taxon>
        <taxon>Pseudomonadati</taxon>
        <taxon>Pseudomonadota</taxon>
        <taxon>Gammaproteobacteria</taxon>
        <taxon>Thiotrichales</taxon>
        <taxon>Thiotrichaceae</taxon>
        <taxon>Venteria</taxon>
    </lineage>
</organism>
<evidence type="ECO:0000256" key="2">
    <source>
        <dbReference type="ARBA" id="ARBA00022747"/>
    </source>
</evidence>
<dbReference type="InterPro" id="IPR044946">
    <property type="entry name" value="Restrct_endonuc_typeI_TRD_sf"/>
</dbReference>
<protein>
    <submittedName>
        <fullName evidence="5">Type I restriction modification DNA specificity domain protein</fullName>
    </submittedName>
</protein>
<gene>
    <name evidence="5" type="ORF">MBHS_04013</name>
</gene>
<evidence type="ECO:0000313" key="5">
    <source>
        <dbReference type="EMBL" id="SEH08123.1"/>
    </source>
</evidence>
<dbReference type="PANTHER" id="PTHR30408:SF12">
    <property type="entry name" value="TYPE I RESTRICTION ENZYME MJAVIII SPECIFICITY SUBUNIT"/>
    <property type="match status" value="1"/>
</dbReference>
<dbReference type="GO" id="GO:0009307">
    <property type="term" value="P:DNA restriction-modification system"/>
    <property type="evidence" value="ECO:0007669"/>
    <property type="project" value="UniProtKB-KW"/>
</dbReference>
<evidence type="ECO:0000256" key="3">
    <source>
        <dbReference type="ARBA" id="ARBA00023125"/>
    </source>
</evidence>
<feature type="domain" description="Type I restriction modification DNA specificity" evidence="4">
    <location>
        <begin position="261"/>
        <end position="381"/>
    </location>
</feature>
<dbReference type="Gene3D" id="3.90.220.20">
    <property type="entry name" value="DNA methylase specificity domains"/>
    <property type="match status" value="2"/>
</dbReference>
<accession>A0A1H6FEP0</accession>
<evidence type="ECO:0000256" key="1">
    <source>
        <dbReference type="ARBA" id="ARBA00010923"/>
    </source>
</evidence>
<dbReference type="Pfam" id="PF01420">
    <property type="entry name" value="Methylase_S"/>
    <property type="match status" value="2"/>
</dbReference>
<dbReference type="OrthoDB" id="9798929at2"/>
<dbReference type="AlphaFoldDB" id="A0A1H6FEP0"/>
<keyword evidence="6" id="KW-1185">Reference proteome</keyword>
<reference evidence="5 6" key="1">
    <citation type="submission" date="2016-10" db="EMBL/GenBank/DDBJ databases">
        <authorList>
            <person name="de Groot N.N."/>
        </authorList>
    </citation>
    <scope>NUCLEOTIDE SEQUENCE [LARGE SCALE GENOMIC DNA]</scope>
    <source>
        <strain evidence="5">MBHS1</strain>
    </source>
</reference>
<dbReference type="SUPFAM" id="SSF116734">
    <property type="entry name" value="DNA methylase specificity domain"/>
    <property type="match status" value="2"/>
</dbReference>
<dbReference type="GO" id="GO:0003677">
    <property type="term" value="F:DNA binding"/>
    <property type="evidence" value="ECO:0007669"/>
    <property type="project" value="UniProtKB-KW"/>
</dbReference>
<dbReference type="InterPro" id="IPR000055">
    <property type="entry name" value="Restrct_endonuc_typeI_TRD"/>
</dbReference>
<dbReference type="InterPro" id="IPR052021">
    <property type="entry name" value="Type-I_RS_S_subunit"/>
</dbReference>
<proteinExistence type="inferred from homology"/>
<dbReference type="PANTHER" id="PTHR30408">
    <property type="entry name" value="TYPE-1 RESTRICTION ENZYME ECOKI SPECIFICITY PROTEIN"/>
    <property type="match status" value="1"/>
</dbReference>